<keyword evidence="1" id="KW-0812">Transmembrane</keyword>
<feature type="transmembrane region" description="Helical" evidence="1">
    <location>
        <begin position="100"/>
        <end position="122"/>
    </location>
</feature>
<comment type="caution">
    <text evidence="2">The sequence shown here is derived from an EMBL/GenBank/DDBJ whole genome shotgun (WGS) entry which is preliminary data.</text>
</comment>
<evidence type="ECO:0000256" key="1">
    <source>
        <dbReference type="SAM" id="Phobius"/>
    </source>
</evidence>
<dbReference type="InterPro" id="IPR043993">
    <property type="entry name" value="T4SS_pilin"/>
</dbReference>
<name>A0A7C5YUS6_UNCC3</name>
<reference evidence="2" key="1">
    <citation type="journal article" date="2020" name="mSystems">
        <title>Genome- and Community-Level Interaction Insights into Carbon Utilization and Element Cycling Functions of Hydrothermarchaeota in Hydrothermal Sediment.</title>
        <authorList>
            <person name="Zhou Z."/>
            <person name="Liu Y."/>
            <person name="Xu W."/>
            <person name="Pan J."/>
            <person name="Luo Z.H."/>
            <person name="Li M."/>
        </authorList>
    </citation>
    <scope>NUCLEOTIDE SEQUENCE [LARGE SCALE GENOMIC DNA]</scope>
    <source>
        <strain evidence="2">SpSt-1042</strain>
    </source>
</reference>
<protein>
    <submittedName>
        <fullName evidence="2">Uncharacterized protein</fullName>
    </submittedName>
</protein>
<keyword evidence="1" id="KW-0472">Membrane</keyword>
<accession>A0A7C5YUS6</accession>
<sequence>MEKNANKFKNYIFKAVIPYVLLVWSIFSSVYATSGPYKCEGEGCPPDLSGLEEIALRLFTMLITVIGVIVLALIVKSAFMVMTAGGDPQKKGKGYKQLMYAILGFIGILASYGLIVFIAKWLGLVEGPLSFVEGGRIVFRLMLP</sequence>
<feature type="transmembrane region" description="Helical" evidence="1">
    <location>
        <begin position="12"/>
        <end position="34"/>
    </location>
</feature>
<dbReference type="AlphaFoldDB" id="A0A7C5YUS6"/>
<proteinExistence type="predicted"/>
<dbReference type="Pfam" id="PF18895">
    <property type="entry name" value="T4SS_pilin"/>
    <property type="match status" value="1"/>
</dbReference>
<evidence type="ECO:0000313" key="2">
    <source>
        <dbReference type="EMBL" id="HHR92297.1"/>
    </source>
</evidence>
<dbReference type="EMBL" id="DRVY01000063">
    <property type="protein sequence ID" value="HHR92297.1"/>
    <property type="molecule type" value="Genomic_DNA"/>
</dbReference>
<organism evidence="2">
    <name type="scientific">candidate division CPR3 bacterium</name>
    <dbReference type="NCBI Taxonomy" id="2268181"/>
    <lineage>
        <taxon>Bacteria</taxon>
        <taxon>Bacteria division CPR3</taxon>
    </lineage>
</organism>
<gene>
    <name evidence="2" type="ORF">ENL96_02180</name>
</gene>
<keyword evidence="1" id="KW-1133">Transmembrane helix</keyword>
<feature type="transmembrane region" description="Helical" evidence="1">
    <location>
        <begin position="54"/>
        <end position="79"/>
    </location>
</feature>